<proteinExistence type="predicted"/>
<dbReference type="PANTHER" id="PTHR43283:SF3">
    <property type="entry name" value="BETA-LACTAMASE FAMILY PROTEIN (AFU_ORTHOLOGUE AFUA_5G07500)"/>
    <property type="match status" value="1"/>
</dbReference>
<dbReference type="SUPFAM" id="SSF56601">
    <property type="entry name" value="beta-lactamase/transpeptidase-like"/>
    <property type="match status" value="1"/>
</dbReference>
<accession>A0ABT4CD35</accession>
<evidence type="ECO:0000313" key="3">
    <source>
        <dbReference type="Proteomes" id="UP001074726"/>
    </source>
</evidence>
<sequence>MVDLEETVRPFVDSGDVPGLVALVARGGDVEVVTLGTRDSGGAPMARDSLFRGASITKPVTAALVMTLVEDGLVDLDAPVADLLPELAEPRVLRTLGSPLDDTVACDRPITARHLLTGTAGHGFCTWESEVTPLLTQQLHQAADDVHEVPAPDEWMRRLSTIPLMHQPGDGWTYNASYDVLGILCARAAGQDLADVMTERLLAPLGMVDTGFHVPADEVDRLTTMYGDDDGELVVRDEPDGFFTRPPAFPSGSGGLVTTADDWLAFGRMLVAGGGDVLSAASVRQMTTDHTTARHREMGGFFLDGQGWGFGGGVDTELIDPWNVVGRYGWVGGTGTSAYVHPNGTVAVLLTQVVLGSPGIEELLKAFWTATPSAHPVGRLSPPRGSLRWSHD</sequence>
<evidence type="ECO:0000259" key="1">
    <source>
        <dbReference type="Pfam" id="PF00144"/>
    </source>
</evidence>
<dbReference type="Proteomes" id="UP001074726">
    <property type="component" value="Unassembled WGS sequence"/>
</dbReference>
<feature type="domain" description="Beta-lactamase-related" evidence="1">
    <location>
        <begin position="5"/>
        <end position="350"/>
    </location>
</feature>
<dbReference type="InterPro" id="IPR050789">
    <property type="entry name" value="Diverse_Enzym_Activities"/>
</dbReference>
<dbReference type="InterPro" id="IPR001466">
    <property type="entry name" value="Beta-lactam-related"/>
</dbReference>
<dbReference type="Pfam" id="PF00144">
    <property type="entry name" value="Beta-lactamase"/>
    <property type="match status" value="1"/>
</dbReference>
<evidence type="ECO:0000313" key="2">
    <source>
        <dbReference type="EMBL" id="MCY4726868.1"/>
    </source>
</evidence>
<reference evidence="2" key="1">
    <citation type="submission" date="2022-08" db="EMBL/GenBank/DDBJ databases">
        <title>Genome sequencing of Nocardioides sp. STR2.</title>
        <authorList>
            <person name="So Y."/>
        </authorList>
    </citation>
    <scope>NUCLEOTIDE SEQUENCE</scope>
    <source>
        <strain evidence="2">STR2</strain>
    </source>
</reference>
<organism evidence="2 3">
    <name type="scientific">Nocardioides pini</name>
    <dbReference type="NCBI Taxonomy" id="2975053"/>
    <lineage>
        <taxon>Bacteria</taxon>
        <taxon>Bacillati</taxon>
        <taxon>Actinomycetota</taxon>
        <taxon>Actinomycetes</taxon>
        <taxon>Propionibacteriales</taxon>
        <taxon>Nocardioidaceae</taxon>
        <taxon>Nocardioides</taxon>
    </lineage>
</organism>
<keyword evidence="2" id="KW-0378">Hydrolase</keyword>
<dbReference type="InterPro" id="IPR012338">
    <property type="entry name" value="Beta-lactam/transpept-like"/>
</dbReference>
<keyword evidence="3" id="KW-1185">Reference proteome</keyword>
<dbReference type="PANTHER" id="PTHR43283">
    <property type="entry name" value="BETA-LACTAMASE-RELATED"/>
    <property type="match status" value="1"/>
</dbReference>
<dbReference type="GO" id="GO:0016787">
    <property type="term" value="F:hydrolase activity"/>
    <property type="evidence" value="ECO:0007669"/>
    <property type="project" value="UniProtKB-KW"/>
</dbReference>
<name>A0ABT4CD35_9ACTN</name>
<gene>
    <name evidence="2" type="ORF">NYO98_11320</name>
</gene>
<protein>
    <submittedName>
        <fullName evidence="2">Serine hydrolase</fullName>
    </submittedName>
</protein>
<dbReference type="Gene3D" id="3.40.710.10">
    <property type="entry name" value="DD-peptidase/beta-lactamase superfamily"/>
    <property type="match status" value="1"/>
</dbReference>
<comment type="caution">
    <text evidence="2">The sequence shown here is derived from an EMBL/GenBank/DDBJ whole genome shotgun (WGS) entry which is preliminary data.</text>
</comment>
<dbReference type="RefSeq" id="WP_268111791.1">
    <property type="nucleotide sequence ID" value="NZ_JAPPUX010000003.1"/>
</dbReference>
<dbReference type="EMBL" id="JAPPUX010000003">
    <property type="protein sequence ID" value="MCY4726868.1"/>
    <property type="molecule type" value="Genomic_DNA"/>
</dbReference>